<gene>
    <name evidence="2" type="ORF">J8J14_04565</name>
</gene>
<reference evidence="2 3" key="1">
    <citation type="submission" date="2021-03" db="EMBL/GenBank/DDBJ databases">
        <authorList>
            <person name="So Y."/>
        </authorList>
    </citation>
    <scope>NUCLEOTIDE SEQUENCE [LARGE SCALE GENOMIC DNA]</scope>
    <source>
        <strain evidence="2 3">SSH11</strain>
    </source>
</reference>
<protein>
    <submittedName>
        <fullName evidence="2">Uncharacterized protein</fullName>
    </submittedName>
</protein>
<keyword evidence="3" id="KW-1185">Reference proteome</keyword>
<sequence>MTLRADPAHLPRLAGGRPLVLVAEGVMDPSPLAAPALDVWIVANRGGVNLLLPLGTRAGSPEAAAELPSPPAGTLAVIASERLRVAPLLRWWAEASGLPAPPFLLAATGQAALPGLLALLAESLATSAGREAEALRAVVAARQEMEETREAMADTVRMLAHRPPAEPRLVLSGEAGDAAPVTGAARHKLGTGLAGLAALAVHIAGPATGPGLLRLRLLAAESDRVVGAWAIPAADLSPGWLTLDLPTPLGPLRETALLEIVPEGDSLPPLSREARWAGAEGEHPLAVRAWAGAPGSRYLAPAHWMPEEVGLSLPRADIPLALPEATWESARAIEGQMDQVALGDEAPRPLLRAPAGGRAILLIPYLHAAGLDRVRVAFAGGAAPGASVCLWVHPVDALPENPAQLDRMAQGSATTGWRSLPEEGLELALPLSAHLSGRASLAVGLRAGPDGVDIELAQVALSAIPMGEALPAPSAVSGIAVPASPTATAAAMPKMPVREAVPAQPAPPTAAAVTAPASAVAPAPIPAAAPVPAAPPAEPVQPPKLPPAPLPIEPAPVMRPALPPAPQPAPVAPPARPISMPVSVPAPLPPAMVPAAGAPAAPEPLRASPARAVPEAASSAPAAPAAPQRVYIPPSLPLPPMPRPIGAAPQTPAPGPGAPAQAAAPTPSTPPRPAVPPVRATPTNVAPGRAPARFEAVRLHQHLPGESYRHLDITIASLASGPMRWASVRVKLASKDGEARLEFRQAAGWPHMFRDWLGRASDKFGPFLRITQPELREFLDSMKDERDAAMMQALFAVLPRVAEDAARQAGLSVADTAQWVESAKALQDESQRTPA</sequence>
<accession>A0ABS4AAM2</accession>
<dbReference type="Proteomes" id="UP000681594">
    <property type="component" value="Unassembled WGS sequence"/>
</dbReference>
<dbReference type="InterPro" id="IPR046184">
    <property type="entry name" value="DUF6212"/>
</dbReference>
<organism evidence="2 3">
    <name type="scientific">Pararoseomonas baculiformis</name>
    <dbReference type="NCBI Taxonomy" id="2820812"/>
    <lineage>
        <taxon>Bacteria</taxon>
        <taxon>Pseudomonadati</taxon>
        <taxon>Pseudomonadota</taxon>
        <taxon>Alphaproteobacteria</taxon>
        <taxon>Acetobacterales</taxon>
        <taxon>Acetobacteraceae</taxon>
        <taxon>Pararoseomonas</taxon>
    </lineage>
</organism>
<evidence type="ECO:0000313" key="2">
    <source>
        <dbReference type="EMBL" id="MBP0444043.1"/>
    </source>
</evidence>
<dbReference type="Pfam" id="PF19717">
    <property type="entry name" value="DUF6212"/>
    <property type="match status" value="1"/>
</dbReference>
<feature type="region of interest" description="Disordered" evidence="1">
    <location>
        <begin position="532"/>
        <end position="552"/>
    </location>
</feature>
<feature type="compositionally biased region" description="Pro residues" evidence="1">
    <location>
        <begin position="634"/>
        <end position="643"/>
    </location>
</feature>
<evidence type="ECO:0000256" key="1">
    <source>
        <dbReference type="SAM" id="MobiDB-lite"/>
    </source>
</evidence>
<feature type="region of interest" description="Disordered" evidence="1">
    <location>
        <begin position="597"/>
        <end position="685"/>
    </location>
</feature>
<dbReference type="RefSeq" id="WP_209378264.1">
    <property type="nucleotide sequence ID" value="NZ_JAGIZB010000003.1"/>
</dbReference>
<comment type="caution">
    <text evidence="2">The sequence shown here is derived from an EMBL/GenBank/DDBJ whole genome shotgun (WGS) entry which is preliminary data.</text>
</comment>
<dbReference type="EMBL" id="JAGIZB010000003">
    <property type="protein sequence ID" value="MBP0444043.1"/>
    <property type="molecule type" value="Genomic_DNA"/>
</dbReference>
<name>A0ABS4AAM2_9PROT</name>
<evidence type="ECO:0000313" key="3">
    <source>
        <dbReference type="Proteomes" id="UP000681594"/>
    </source>
</evidence>
<feature type="compositionally biased region" description="Low complexity" evidence="1">
    <location>
        <begin position="597"/>
        <end position="627"/>
    </location>
</feature>
<feature type="compositionally biased region" description="Pro residues" evidence="1">
    <location>
        <begin position="667"/>
        <end position="676"/>
    </location>
</feature>
<proteinExistence type="predicted"/>